<organism evidence="3 9">
    <name type="scientific">Parabacteroides distasonis</name>
    <dbReference type="NCBI Taxonomy" id="823"/>
    <lineage>
        <taxon>Bacteria</taxon>
        <taxon>Pseudomonadati</taxon>
        <taxon>Bacteroidota</taxon>
        <taxon>Bacteroidia</taxon>
        <taxon>Bacteroidales</taxon>
        <taxon>Tannerellaceae</taxon>
        <taxon>Parabacteroides</taxon>
    </lineage>
</organism>
<dbReference type="Proteomes" id="UP000095591">
    <property type="component" value="Unassembled WGS sequence"/>
</dbReference>
<dbReference type="EMBL" id="WKMC01000007">
    <property type="protein sequence ID" value="MRZ50737.1"/>
    <property type="molecule type" value="Genomic_DNA"/>
</dbReference>
<evidence type="ECO:0000313" key="3">
    <source>
        <dbReference type="EMBL" id="MRY93988.1"/>
    </source>
</evidence>
<evidence type="ECO:0000313" key="6">
    <source>
        <dbReference type="Proteomes" id="UP000095455"/>
    </source>
</evidence>
<evidence type="ECO:0000313" key="5">
    <source>
        <dbReference type="EMBL" id="QJE26944.1"/>
    </source>
</evidence>
<evidence type="ECO:0000313" key="10">
    <source>
        <dbReference type="Proteomes" id="UP000501982"/>
    </source>
</evidence>
<proteinExistence type="predicted"/>
<evidence type="ECO:0000313" key="8">
    <source>
        <dbReference type="Proteomes" id="UP000441358"/>
    </source>
</evidence>
<evidence type="ECO:0000313" key="7">
    <source>
        <dbReference type="Proteomes" id="UP000095591"/>
    </source>
</evidence>
<dbReference type="EMBL" id="CP051672">
    <property type="protein sequence ID" value="QJE26944.1"/>
    <property type="molecule type" value="Genomic_DNA"/>
</dbReference>
<dbReference type="AlphaFoldDB" id="A0A174LCS2"/>
<dbReference type="EMBL" id="CYYK01000020">
    <property type="protein sequence ID" value="CUP19928.1"/>
    <property type="molecule type" value="Genomic_DNA"/>
</dbReference>
<dbReference type="EMBL" id="WKMY01000007">
    <property type="protein sequence ID" value="MRY93988.1"/>
    <property type="molecule type" value="Genomic_DNA"/>
</dbReference>
<reference evidence="6 7" key="1">
    <citation type="submission" date="2015-09" db="EMBL/GenBank/DDBJ databases">
        <authorList>
            <consortium name="Pathogen Informatics"/>
        </authorList>
    </citation>
    <scope>NUCLEOTIDE SEQUENCE [LARGE SCALE GENOMIC DNA]</scope>
    <source>
        <strain evidence="2 6">2789STDY5608822</strain>
        <strain evidence="1 7">2789STDY5608872</strain>
    </source>
</reference>
<accession>A0A174LCS2</accession>
<dbReference type="Proteomes" id="UP000095455">
    <property type="component" value="Unassembled WGS sequence"/>
</dbReference>
<name>A0A174LCS2_PARDI</name>
<dbReference type="Proteomes" id="UP000441358">
    <property type="component" value="Unassembled WGS sequence"/>
</dbReference>
<protein>
    <submittedName>
        <fullName evidence="3">Uncharacterized protein</fullName>
    </submittedName>
</protein>
<evidence type="ECO:0000313" key="4">
    <source>
        <dbReference type="EMBL" id="MRZ50737.1"/>
    </source>
</evidence>
<evidence type="ECO:0000313" key="9">
    <source>
        <dbReference type="Proteomes" id="UP000461276"/>
    </source>
</evidence>
<dbReference type="RefSeq" id="WP_009276262.1">
    <property type="nucleotide sequence ID" value="NZ_CABMKT010000001.1"/>
</dbReference>
<evidence type="ECO:0000313" key="2">
    <source>
        <dbReference type="EMBL" id="CUP19928.1"/>
    </source>
</evidence>
<sequence>MRRFATSLFLVILASLIFYGGAGVNFVSYCCGVCEKEGVEALLEAKCCEIHGHDHSRDKLANNTVECCGMNGCGIERVDFDWNSVNIQVPDLQPVVHDLLFSSIFESLQIASLFADSYEIRVTGPPVACPRVYLSLLTTLLI</sequence>
<evidence type="ECO:0000313" key="1">
    <source>
        <dbReference type="EMBL" id="CUN25152.1"/>
    </source>
</evidence>
<dbReference type="EMBL" id="CYXP01000007">
    <property type="protein sequence ID" value="CUN25152.1"/>
    <property type="molecule type" value="Genomic_DNA"/>
</dbReference>
<dbReference type="Proteomes" id="UP000501982">
    <property type="component" value="Chromosome"/>
</dbReference>
<reference evidence="8 9" key="2">
    <citation type="journal article" date="2019" name="Nat. Med.">
        <title>A library of human gut bacterial isolates paired with longitudinal multiomics data enables mechanistic microbiome research.</title>
        <authorList>
            <person name="Poyet M."/>
            <person name="Groussin M."/>
            <person name="Gibbons S.M."/>
            <person name="Avila-Pacheco J."/>
            <person name="Jiang X."/>
            <person name="Kearney S.M."/>
            <person name="Perrotta A.R."/>
            <person name="Berdy B."/>
            <person name="Zhao S."/>
            <person name="Lieberman T.D."/>
            <person name="Swanson P.K."/>
            <person name="Smith M."/>
            <person name="Roesemann S."/>
            <person name="Alexander J.E."/>
            <person name="Rich S.A."/>
            <person name="Livny J."/>
            <person name="Vlamakis H."/>
            <person name="Clish C."/>
            <person name="Bullock K."/>
            <person name="Deik A."/>
            <person name="Scott J."/>
            <person name="Pierce K.A."/>
            <person name="Xavier R.J."/>
            <person name="Alm E.J."/>
        </authorList>
    </citation>
    <scope>NUCLEOTIDE SEQUENCE [LARGE SCALE GENOMIC DNA]</scope>
    <source>
        <strain evidence="4 8">BIOML-A32</strain>
        <strain evidence="3 9">BIOML-A9</strain>
    </source>
</reference>
<dbReference type="Proteomes" id="UP000461276">
    <property type="component" value="Unassembled WGS sequence"/>
</dbReference>
<reference evidence="5 10" key="3">
    <citation type="submission" date="2020-04" db="EMBL/GenBank/DDBJ databases">
        <title>Complete Genomes and Methylome analysis of CBBP consortium that reverse antibiotic-induced susceptibility to vancomycin-resistant Enterococcus faecium infection.</title>
        <authorList>
            <person name="Fomenkov A."/>
            <person name="Zhang Z."/>
            <person name="Pamer E."/>
            <person name="Roberts R.J."/>
        </authorList>
    </citation>
    <scope>NUCLEOTIDE SEQUENCE [LARGE SCALE GENOMIC DNA]</scope>
    <source>
        <strain evidence="10">CBBP</strain>
        <strain evidence="5">CBBP-1</strain>
    </source>
</reference>
<gene>
    <name evidence="2" type="ORF">ERS852380_04132</name>
    <name evidence="1" type="ORF">ERS852429_02898</name>
    <name evidence="4" type="ORF">GKD66_11015</name>
    <name evidence="3" type="ORF">GKD67_12275</name>
    <name evidence="5" type="ORF">HHO38_00740</name>
</gene>